<dbReference type="InterPro" id="IPR029787">
    <property type="entry name" value="Nucleotide_cyclase"/>
</dbReference>
<dbReference type="CDD" id="cd12912">
    <property type="entry name" value="PDC2_MCP_like"/>
    <property type="match status" value="1"/>
</dbReference>
<evidence type="ECO:0000256" key="2">
    <source>
        <dbReference type="ARBA" id="ARBA00022475"/>
    </source>
</evidence>
<evidence type="ECO:0000256" key="3">
    <source>
        <dbReference type="ARBA" id="ARBA00022692"/>
    </source>
</evidence>
<accession>A0A7X3IQF1</accession>
<proteinExistence type="predicted"/>
<dbReference type="SMART" id="SM00267">
    <property type="entry name" value="GGDEF"/>
    <property type="match status" value="1"/>
</dbReference>
<evidence type="ECO:0000313" key="9">
    <source>
        <dbReference type="Proteomes" id="UP000460318"/>
    </source>
</evidence>
<dbReference type="Proteomes" id="UP000460318">
    <property type="component" value="Unassembled WGS sequence"/>
</dbReference>
<dbReference type="CDD" id="cd01949">
    <property type="entry name" value="GGDEF"/>
    <property type="match status" value="1"/>
</dbReference>
<dbReference type="InterPro" id="IPR043128">
    <property type="entry name" value="Rev_trsase/Diguanyl_cyclase"/>
</dbReference>
<dbReference type="Gene3D" id="3.30.70.270">
    <property type="match status" value="1"/>
</dbReference>
<dbReference type="PANTHER" id="PTHR45138">
    <property type="entry name" value="REGULATORY COMPONENTS OF SENSORY TRANSDUCTION SYSTEM"/>
    <property type="match status" value="1"/>
</dbReference>
<keyword evidence="5 6" id="KW-0472">Membrane</keyword>
<dbReference type="NCBIfam" id="TIGR00254">
    <property type="entry name" value="GGDEF"/>
    <property type="match status" value="1"/>
</dbReference>
<evidence type="ECO:0000256" key="4">
    <source>
        <dbReference type="ARBA" id="ARBA00022989"/>
    </source>
</evidence>
<dbReference type="PANTHER" id="PTHR45138:SF9">
    <property type="entry name" value="DIGUANYLATE CYCLASE DGCM-RELATED"/>
    <property type="match status" value="1"/>
</dbReference>
<dbReference type="InterPro" id="IPR033479">
    <property type="entry name" value="dCache_1"/>
</dbReference>
<dbReference type="Gene3D" id="3.30.450.20">
    <property type="entry name" value="PAS domain"/>
    <property type="match status" value="1"/>
</dbReference>
<dbReference type="InterPro" id="IPR000160">
    <property type="entry name" value="GGDEF_dom"/>
</dbReference>
<keyword evidence="9" id="KW-1185">Reference proteome</keyword>
<name>A0A7X3IQF1_9BACL</name>
<dbReference type="SUPFAM" id="SSF103190">
    <property type="entry name" value="Sensory domain-like"/>
    <property type="match status" value="2"/>
</dbReference>
<evidence type="ECO:0000256" key="5">
    <source>
        <dbReference type="ARBA" id="ARBA00023136"/>
    </source>
</evidence>
<dbReference type="GO" id="GO:1902201">
    <property type="term" value="P:negative regulation of bacterial-type flagellum-dependent cell motility"/>
    <property type="evidence" value="ECO:0007669"/>
    <property type="project" value="TreeGrafter"/>
</dbReference>
<organism evidence="8 9">
    <name type="scientific">Paenibacillus dendrobii</name>
    <dbReference type="NCBI Taxonomy" id="2691084"/>
    <lineage>
        <taxon>Bacteria</taxon>
        <taxon>Bacillati</taxon>
        <taxon>Bacillota</taxon>
        <taxon>Bacilli</taxon>
        <taxon>Bacillales</taxon>
        <taxon>Paenibacillaceae</taxon>
        <taxon>Paenibacillus</taxon>
    </lineage>
</organism>
<feature type="domain" description="GGDEF" evidence="7">
    <location>
        <begin position="408"/>
        <end position="538"/>
    </location>
</feature>
<dbReference type="PROSITE" id="PS50887">
    <property type="entry name" value="GGDEF"/>
    <property type="match status" value="1"/>
</dbReference>
<comment type="caution">
    <text evidence="8">The sequence shown here is derived from an EMBL/GenBank/DDBJ whole genome shotgun (WGS) entry which is preliminary data.</text>
</comment>
<dbReference type="AlphaFoldDB" id="A0A7X3IQF1"/>
<dbReference type="GO" id="GO:0005886">
    <property type="term" value="C:plasma membrane"/>
    <property type="evidence" value="ECO:0007669"/>
    <property type="project" value="UniProtKB-SubCell"/>
</dbReference>
<dbReference type="SUPFAM" id="SSF55073">
    <property type="entry name" value="Nucleotide cyclase"/>
    <property type="match status" value="1"/>
</dbReference>
<feature type="transmembrane region" description="Helical" evidence="6">
    <location>
        <begin position="301"/>
        <end position="320"/>
    </location>
</feature>
<evidence type="ECO:0000259" key="7">
    <source>
        <dbReference type="PROSITE" id="PS50887"/>
    </source>
</evidence>
<comment type="subcellular location">
    <subcellularLocation>
        <location evidence="1">Cell membrane</location>
        <topology evidence="1">Multi-pass membrane protein</topology>
    </subcellularLocation>
</comment>
<dbReference type="Pfam" id="PF02743">
    <property type="entry name" value="dCache_1"/>
    <property type="match status" value="1"/>
</dbReference>
<evidence type="ECO:0000313" key="8">
    <source>
        <dbReference type="EMBL" id="MWV47010.1"/>
    </source>
</evidence>
<dbReference type="GO" id="GO:0043709">
    <property type="term" value="P:cell adhesion involved in single-species biofilm formation"/>
    <property type="evidence" value="ECO:0007669"/>
    <property type="project" value="TreeGrafter"/>
</dbReference>
<evidence type="ECO:0000256" key="1">
    <source>
        <dbReference type="ARBA" id="ARBA00004651"/>
    </source>
</evidence>
<reference evidence="8 9" key="1">
    <citation type="submission" date="2019-12" db="EMBL/GenBank/DDBJ databases">
        <title>Paenibacillus sp. nov., an endophytic bacterium isolated from the stem of Dendrobium.</title>
        <authorList>
            <person name="Zhao R."/>
        </authorList>
    </citation>
    <scope>NUCLEOTIDE SEQUENCE [LARGE SCALE GENOMIC DNA]</scope>
    <source>
        <strain evidence="8 9">HJL G12</strain>
    </source>
</reference>
<dbReference type="Pfam" id="PF00990">
    <property type="entry name" value="GGDEF"/>
    <property type="match status" value="1"/>
</dbReference>
<gene>
    <name evidence="8" type="ORF">GRF59_25690</name>
</gene>
<dbReference type="CDD" id="cd18773">
    <property type="entry name" value="PDC1_HK_sensor"/>
    <property type="match status" value="1"/>
</dbReference>
<keyword evidence="4 6" id="KW-1133">Transmembrane helix</keyword>
<evidence type="ECO:0000256" key="6">
    <source>
        <dbReference type="SAM" id="Phobius"/>
    </source>
</evidence>
<dbReference type="InterPro" id="IPR050469">
    <property type="entry name" value="Diguanylate_Cyclase"/>
</dbReference>
<protein>
    <submittedName>
        <fullName evidence="8">Diguanylate cyclase</fullName>
    </submittedName>
</protein>
<keyword evidence="3 6" id="KW-0812">Transmembrane</keyword>
<dbReference type="EMBL" id="WUBI01000005">
    <property type="protein sequence ID" value="MWV47010.1"/>
    <property type="molecule type" value="Genomic_DNA"/>
</dbReference>
<dbReference type="FunFam" id="3.30.70.270:FF:000001">
    <property type="entry name" value="Diguanylate cyclase domain protein"/>
    <property type="match status" value="1"/>
</dbReference>
<keyword evidence="2" id="KW-1003">Cell membrane</keyword>
<dbReference type="InterPro" id="IPR029151">
    <property type="entry name" value="Sensor-like_sf"/>
</dbReference>
<sequence length="541" mass="60781">MKLHHLPYILRRRDAILKYFIKKGFTLRFTISLLVITAILLTMLTSITSAVQVNRASLISNYLNKNESYAKKLASNTNELLITMQENIRAIAKISEREDVMDIQLFDDLFQENTQYFNSIVVADNNRIIRALSPRTVGISIGDKLTSEQSKMAVDTKKPFISEPYRATTGRLIILVSAPIIDKSGHYKGFVGGTIYLEEKNVLSNMLKEHFFGDGSYVFVVEKSGDLIFHPNQKRIGQSVVQNDVVGKVIQGQSGSQRVTNSEGNRFLAGYAYEPSSSWGIISQTPAEVIDKPLYNLVKRMLLVSLPFLLLILLLGWWIANRIAKPLHTLAQFSDEATLRPVPAENIPDIRSYYYEVRLLSQSVKIALQNMNQDLTHLRNEVKIDELTGLANRRAFDGMMAGWVESNIPFALILIDIDHFKHVNDTYGHVVGDDVLRYLARIMQLMSTEDDLCFRYGGEEFGILVKHCGLGRAKDIADRLREQLAVTKSPTGAAITLSAGIAAFPVHGRSVKQLVKKADEALYQSKKDGRNRTTVSKLTDP</sequence>
<dbReference type="GO" id="GO:0052621">
    <property type="term" value="F:diguanylate cyclase activity"/>
    <property type="evidence" value="ECO:0007669"/>
    <property type="project" value="TreeGrafter"/>
</dbReference>